<feature type="compositionally biased region" description="Basic and acidic residues" evidence="7">
    <location>
        <begin position="709"/>
        <end position="740"/>
    </location>
</feature>
<dbReference type="PROSITE" id="PS50158">
    <property type="entry name" value="ZF_CCHC"/>
    <property type="match status" value="1"/>
</dbReference>
<dbReference type="InterPro" id="IPR033489">
    <property type="entry name" value="RBBP6"/>
</dbReference>
<feature type="domain" description="CCHC-type" evidence="9">
    <location>
        <begin position="444"/>
        <end position="458"/>
    </location>
</feature>
<dbReference type="GO" id="GO:0061630">
    <property type="term" value="F:ubiquitin protein ligase activity"/>
    <property type="evidence" value="ECO:0007669"/>
    <property type="project" value="InterPro"/>
</dbReference>
<dbReference type="GO" id="GO:0005634">
    <property type="term" value="C:nucleus"/>
    <property type="evidence" value="ECO:0007669"/>
    <property type="project" value="UniProtKB-SubCell"/>
</dbReference>
<feature type="region of interest" description="Disordered" evidence="7">
    <location>
        <begin position="552"/>
        <end position="607"/>
    </location>
</feature>
<dbReference type="SMART" id="SM00184">
    <property type="entry name" value="RING"/>
    <property type="match status" value="1"/>
</dbReference>
<feature type="compositionally biased region" description="Basic and acidic residues" evidence="7">
    <location>
        <begin position="679"/>
        <end position="699"/>
    </location>
</feature>
<dbReference type="Pfam" id="PF08783">
    <property type="entry name" value="DWNN"/>
    <property type="match status" value="1"/>
</dbReference>
<dbReference type="PROSITE" id="PS50089">
    <property type="entry name" value="ZF_RING_2"/>
    <property type="match status" value="1"/>
</dbReference>
<evidence type="ECO:0000259" key="8">
    <source>
        <dbReference type="PROSITE" id="PS50089"/>
    </source>
</evidence>
<dbReference type="GO" id="GO:0016567">
    <property type="term" value="P:protein ubiquitination"/>
    <property type="evidence" value="ECO:0007669"/>
    <property type="project" value="InterPro"/>
</dbReference>
<keyword evidence="12" id="KW-1185">Reference proteome</keyword>
<evidence type="ECO:0000259" key="9">
    <source>
        <dbReference type="PROSITE" id="PS50158"/>
    </source>
</evidence>
<reference evidence="11" key="1">
    <citation type="submission" date="2019-12" db="EMBL/GenBank/DDBJ databases">
        <authorList>
            <person name="Scholes J."/>
        </authorList>
    </citation>
    <scope>NUCLEOTIDE SEQUENCE</scope>
</reference>
<dbReference type="Gene3D" id="3.30.40.10">
    <property type="entry name" value="Zinc/RING finger domain, C3HC4 (zinc finger)"/>
    <property type="match status" value="1"/>
</dbReference>
<evidence type="ECO:0000259" key="10">
    <source>
        <dbReference type="PROSITE" id="PS51282"/>
    </source>
</evidence>
<dbReference type="Proteomes" id="UP001153555">
    <property type="component" value="Unassembled WGS sequence"/>
</dbReference>
<dbReference type="SMART" id="SM00343">
    <property type="entry name" value="ZnF_C2HC"/>
    <property type="match status" value="1"/>
</dbReference>
<dbReference type="GO" id="GO:0006397">
    <property type="term" value="P:mRNA processing"/>
    <property type="evidence" value="ECO:0007669"/>
    <property type="project" value="InterPro"/>
</dbReference>
<feature type="compositionally biased region" description="Basic residues" evidence="7">
    <location>
        <begin position="663"/>
        <end position="678"/>
    </location>
</feature>
<dbReference type="GO" id="GO:0003676">
    <property type="term" value="F:nucleic acid binding"/>
    <property type="evidence" value="ECO:0007669"/>
    <property type="project" value="InterPro"/>
</dbReference>
<evidence type="ECO:0000256" key="5">
    <source>
        <dbReference type="ARBA" id="ARBA00023242"/>
    </source>
</evidence>
<keyword evidence="4" id="KW-0862">Zinc</keyword>
<dbReference type="PROSITE" id="PS00518">
    <property type="entry name" value="ZF_RING_1"/>
    <property type="match status" value="1"/>
</dbReference>
<evidence type="ECO:0000256" key="2">
    <source>
        <dbReference type="ARBA" id="ARBA00022723"/>
    </source>
</evidence>
<dbReference type="GO" id="GO:0006511">
    <property type="term" value="P:ubiquitin-dependent protein catabolic process"/>
    <property type="evidence" value="ECO:0007669"/>
    <property type="project" value="TreeGrafter"/>
</dbReference>
<dbReference type="PROSITE" id="PS51282">
    <property type="entry name" value="DWNN"/>
    <property type="match status" value="1"/>
</dbReference>
<accession>A0A9N7P246</accession>
<dbReference type="InterPro" id="IPR001841">
    <property type="entry name" value="Znf_RING"/>
</dbReference>
<dbReference type="OrthoDB" id="106784at2759"/>
<proteinExistence type="predicted"/>
<evidence type="ECO:0000256" key="4">
    <source>
        <dbReference type="ARBA" id="ARBA00022833"/>
    </source>
</evidence>
<evidence type="ECO:0000256" key="6">
    <source>
        <dbReference type="PROSITE-ProRule" id="PRU00047"/>
    </source>
</evidence>
<feature type="compositionally biased region" description="Basic and acidic residues" evidence="7">
    <location>
        <begin position="626"/>
        <end position="662"/>
    </location>
</feature>
<dbReference type="EMBL" id="CACSLK010034598">
    <property type="protein sequence ID" value="CAA0841924.1"/>
    <property type="molecule type" value="Genomic_DNA"/>
</dbReference>
<feature type="compositionally biased region" description="Basic and acidic residues" evidence="7">
    <location>
        <begin position="588"/>
        <end position="607"/>
    </location>
</feature>
<keyword evidence="3 6" id="KW-0863">Zinc-finger</keyword>
<dbReference type="InterPro" id="IPR013083">
    <property type="entry name" value="Znf_RING/FYVE/PHD"/>
</dbReference>
<comment type="subcellular location">
    <subcellularLocation>
        <location evidence="1">Nucleus</location>
    </subcellularLocation>
</comment>
<dbReference type="PANTHER" id="PTHR15439:SF11">
    <property type="entry name" value="E3 UBIQUITIN LIGASE PQT3-LIKE ISOFORM X1"/>
    <property type="match status" value="1"/>
</dbReference>
<dbReference type="Pfam" id="PF13923">
    <property type="entry name" value="zf-C3HC4_2"/>
    <property type="match status" value="1"/>
</dbReference>
<dbReference type="InterPro" id="IPR017907">
    <property type="entry name" value="Znf_RING_CS"/>
</dbReference>
<dbReference type="GO" id="GO:0008270">
    <property type="term" value="F:zinc ion binding"/>
    <property type="evidence" value="ECO:0007669"/>
    <property type="project" value="UniProtKB-KW"/>
</dbReference>
<protein>
    <submittedName>
        <fullName evidence="11">DWNN domain- a CCHC-type zinc finger</fullName>
    </submittedName>
</protein>
<evidence type="ECO:0000256" key="1">
    <source>
        <dbReference type="ARBA" id="ARBA00004123"/>
    </source>
</evidence>
<evidence type="ECO:0000256" key="7">
    <source>
        <dbReference type="SAM" id="MobiDB-lite"/>
    </source>
</evidence>
<dbReference type="PANTHER" id="PTHR15439">
    <property type="entry name" value="RETINOBLASTOMA-BINDING PROTEIN 6"/>
    <property type="match status" value="1"/>
</dbReference>
<dbReference type="SUPFAM" id="SSF57850">
    <property type="entry name" value="RING/U-box"/>
    <property type="match status" value="1"/>
</dbReference>
<dbReference type="AlphaFoldDB" id="A0A9N7P246"/>
<sequence length="758" mass="84798">MSIRFKFRSSVNYDALEIGERASIGIGELRAMILKGKTAQQQHQPFDLVFSDADSGLEFKGDDCSIPSGSSVIVRRVPAGTMAPAVSPVQAVKDVEIKGSHDLNPGSEPVDTFDGSGAELCLMPDSTFTGFNLEFDENDFLGNGMDQVAGVSRAECQKQGISNISHERPRGCNLSGNERIAVVRVDQQIKPINGPHSSSLQAIQCSKLPVEMKCPLCNSFFKEAVMIPCCQHSFCQNCIRQVLIEKGKCAKCFSRKCRVEDLLPNFSLRQAIEHFLEAEMLDAGLEHALQNYVPDGESGIEARDFSCAPSVVQKELELPQSSSATGKGSNQVYKEAFFEQQCQRNVPVCASGIREVKSAVPSQKVNQIDDMSGYYCHDGMRSEPEDFVPSADFQGENQPVIPLTNVHDEADYNTRRRGGHWIGSGGGERNFIGPSGHRKGVRNCYTCGSPDHLMRDCPMSHPNPMFQPGNGAYHGGMPGYVQPPYWNSSSMPPFSPYANMYGNPGMMYFNTSMVPVSPFAAPPYFPSMSASMAGSGANMRMCNMGPPRHSDHFGLQPCENKRKHPNEELERGIISEMEDESPTRYRHVNPERSHDHGPQKEDKLGLTRSDDSFARWSAGKYQHGKFPHEKVSRPSNSSRDKGPFHGERSNSGKEEPSRSSEVRHRHHHHRESRRHHERKGNCESESSHSHHSAQKDAKRGSHHSPSAFRRREYRDLDVGRDYSRHGRKHSREESREDRWRTGNGLYGDEYRHHKRRAH</sequence>
<dbReference type="SMART" id="SM01180">
    <property type="entry name" value="DWNN"/>
    <property type="match status" value="1"/>
</dbReference>
<dbReference type="CDD" id="cd16620">
    <property type="entry name" value="vRING-HC-C4C4_RBBP6"/>
    <property type="match status" value="1"/>
</dbReference>
<feature type="domain" description="DWNN" evidence="10">
    <location>
        <begin position="3"/>
        <end position="78"/>
    </location>
</feature>
<feature type="region of interest" description="Disordered" evidence="7">
    <location>
        <begin position="619"/>
        <end position="758"/>
    </location>
</feature>
<dbReference type="Gene3D" id="4.10.60.10">
    <property type="entry name" value="Zinc finger, CCHC-type"/>
    <property type="match status" value="1"/>
</dbReference>
<evidence type="ECO:0000256" key="3">
    <source>
        <dbReference type="ARBA" id="ARBA00022771"/>
    </source>
</evidence>
<organism evidence="11 12">
    <name type="scientific">Striga hermonthica</name>
    <name type="common">Purple witchweed</name>
    <name type="synonym">Buchnera hermonthica</name>
    <dbReference type="NCBI Taxonomy" id="68872"/>
    <lineage>
        <taxon>Eukaryota</taxon>
        <taxon>Viridiplantae</taxon>
        <taxon>Streptophyta</taxon>
        <taxon>Embryophyta</taxon>
        <taxon>Tracheophyta</taxon>
        <taxon>Spermatophyta</taxon>
        <taxon>Magnoliopsida</taxon>
        <taxon>eudicotyledons</taxon>
        <taxon>Gunneridae</taxon>
        <taxon>Pentapetalae</taxon>
        <taxon>asterids</taxon>
        <taxon>lamiids</taxon>
        <taxon>Lamiales</taxon>
        <taxon>Orobanchaceae</taxon>
        <taxon>Buchnereae</taxon>
        <taxon>Striga</taxon>
    </lineage>
</organism>
<evidence type="ECO:0000313" key="12">
    <source>
        <dbReference type="Proteomes" id="UP001153555"/>
    </source>
</evidence>
<keyword evidence="2" id="KW-0479">Metal-binding</keyword>
<comment type="caution">
    <text evidence="11">The sequence shown here is derived from an EMBL/GenBank/DDBJ whole genome shotgun (WGS) entry which is preliminary data.</text>
</comment>
<dbReference type="Pfam" id="PF00098">
    <property type="entry name" value="zf-CCHC"/>
    <property type="match status" value="1"/>
</dbReference>
<dbReference type="Gene3D" id="3.10.20.90">
    <property type="entry name" value="Phosphatidylinositol 3-kinase Catalytic Subunit, Chain A, domain 1"/>
    <property type="match status" value="1"/>
</dbReference>
<keyword evidence="5" id="KW-0539">Nucleus</keyword>
<gene>
    <name evidence="11" type="ORF">SHERM_07799</name>
</gene>
<feature type="domain" description="RING-type" evidence="8">
    <location>
        <begin position="214"/>
        <end position="252"/>
    </location>
</feature>
<dbReference type="InterPro" id="IPR014891">
    <property type="entry name" value="DWNN_domain"/>
</dbReference>
<dbReference type="InterPro" id="IPR001878">
    <property type="entry name" value="Znf_CCHC"/>
</dbReference>
<evidence type="ECO:0000313" key="11">
    <source>
        <dbReference type="EMBL" id="CAA0841924.1"/>
    </source>
</evidence>
<name>A0A9N7P246_STRHE</name>